<dbReference type="EMBL" id="CP132507">
    <property type="protein sequence ID" value="WNO06362.1"/>
    <property type="molecule type" value="Genomic_DNA"/>
</dbReference>
<dbReference type="RefSeq" id="WP_313869069.1">
    <property type="nucleotide sequence ID" value="NZ_CP132507.1"/>
</dbReference>
<comment type="similarity">
    <text evidence="1">Belongs to the ABC transporter superfamily.</text>
</comment>
<gene>
    <name evidence="7" type="ORF">RAN89_08025</name>
</gene>
<dbReference type="Pfam" id="PF00005">
    <property type="entry name" value="ABC_tran"/>
    <property type="match status" value="1"/>
</dbReference>
<accession>A0ABZ0B665</accession>
<dbReference type="Gene3D" id="3.40.50.300">
    <property type="entry name" value="P-loop containing nucleotide triphosphate hydrolases"/>
    <property type="match status" value="1"/>
</dbReference>
<evidence type="ECO:0000256" key="5">
    <source>
        <dbReference type="ARBA" id="ARBA00022840"/>
    </source>
</evidence>
<dbReference type="SMART" id="SM00382">
    <property type="entry name" value="AAA"/>
    <property type="match status" value="1"/>
</dbReference>
<evidence type="ECO:0000259" key="6">
    <source>
        <dbReference type="PROSITE" id="PS50893"/>
    </source>
</evidence>
<keyword evidence="3" id="KW-1003">Cell membrane</keyword>
<sequence>MSASSLIRLNKVSVALTPRHGAPLALEGVSLNIQAGERVALVGSNGSGKSTLLRVIHGLQQPVSGQLVLDAALRQAMLFQRPVLLRLTVQNNLALGLWLQGTPWQQARSRAMQVLGDAGLDDVAQRRGRQLSVGQTQRVALARALALKPELLLLDEPTASLDPHSKRLVEATVQGFAGTMVFASHNLGQVKRLATRVVYLEQGRLLVDLPVHEFFDHALLQTRSADAASFVKGEGVT</sequence>
<reference evidence="7 8" key="1">
    <citation type="submission" date="2023-08" db="EMBL/GenBank/DDBJ databases">
        <title>Rhodoferax potami sp. nov. and Rhodoferax mekongensis sp. nov., isolated from the Mekong River in Thailand.</title>
        <authorList>
            <person name="Kitikhun S."/>
            <person name="Charoenyingcharoen P."/>
            <person name="Siriarchawattana P."/>
            <person name="Likhitrattanapisal S."/>
            <person name="Nilsakha T."/>
            <person name="Chanpet A."/>
            <person name="Rattanawaree P."/>
            <person name="Ingsriswang S."/>
        </authorList>
    </citation>
    <scope>NUCLEOTIDE SEQUENCE [LARGE SCALE GENOMIC DNA]</scope>
    <source>
        <strain evidence="7 8">TBRC 17307</strain>
    </source>
</reference>
<keyword evidence="4" id="KW-0547">Nucleotide-binding</keyword>
<dbReference type="InterPro" id="IPR003593">
    <property type="entry name" value="AAA+_ATPase"/>
</dbReference>
<dbReference type="InterPro" id="IPR027417">
    <property type="entry name" value="P-loop_NTPase"/>
</dbReference>
<dbReference type="SUPFAM" id="SSF52540">
    <property type="entry name" value="P-loop containing nucleoside triphosphate hydrolases"/>
    <property type="match status" value="1"/>
</dbReference>
<organism evidence="7 8">
    <name type="scientific">Rhodoferax mekongensis</name>
    <dbReference type="NCBI Taxonomy" id="3068341"/>
    <lineage>
        <taxon>Bacteria</taxon>
        <taxon>Pseudomonadati</taxon>
        <taxon>Pseudomonadota</taxon>
        <taxon>Betaproteobacteria</taxon>
        <taxon>Burkholderiales</taxon>
        <taxon>Comamonadaceae</taxon>
        <taxon>Rhodoferax</taxon>
    </lineage>
</organism>
<dbReference type="GO" id="GO:0005524">
    <property type="term" value="F:ATP binding"/>
    <property type="evidence" value="ECO:0007669"/>
    <property type="project" value="UniProtKB-KW"/>
</dbReference>
<protein>
    <submittedName>
        <fullName evidence="7">ATP-binding cassette domain-containing protein</fullName>
    </submittedName>
</protein>
<keyword evidence="3" id="KW-0472">Membrane</keyword>
<keyword evidence="8" id="KW-1185">Reference proteome</keyword>
<keyword evidence="2" id="KW-0813">Transport</keyword>
<keyword evidence="5 7" id="KW-0067">ATP-binding</keyword>
<name>A0ABZ0B665_9BURK</name>
<dbReference type="PROSITE" id="PS50893">
    <property type="entry name" value="ABC_TRANSPORTER_2"/>
    <property type="match status" value="1"/>
</dbReference>
<dbReference type="PANTHER" id="PTHR42788:SF20">
    <property type="entry name" value="ABC TRANSPORTER ATP-BINDING PROTEIN"/>
    <property type="match status" value="1"/>
</dbReference>
<evidence type="ECO:0000256" key="1">
    <source>
        <dbReference type="ARBA" id="ARBA00005417"/>
    </source>
</evidence>
<evidence type="ECO:0000256" key="4">
    <source>
        <dbReference type="ARBA" id="ARBA00022741"/>
    </source>
</evidence>
<feature type="domain" description="ABC transporter" evidence="6">
    <location>
        <begin position="7"/>
        <end position="227"/>
    </location>
</feature>
<evidence type="ECO:0000313" key="8">
    <source>
        <dbReference type="Proteomes" id="UP001302257"/>
    </source>
</evidence>
<dbReference type="PANTHER" id="PTHR42788">
    <property type="entry name" value="TAURINE IMPORT ATP-BINDING PROTEIN-RELATED"/>
    <property type="match status" value="1"/>
</dbReference>
<evidence type="ECO:0000256" key="2">
    <source>
        <dbReference type="ARBA" id="ARBA00022448"/>
    </source>
</evidence>
<dbReference type="InterPro" id="IPR003439">
    <property type="entry name" value="ABC_transporter-like_ATP-bd"/>
</dbReference>
<evidence type="ECO:0000313" key="7">
    <source>
        <dbReference type="EMBL" id="WNO06362.1"/>
    </source>
</evidence>
<dbReference type="Proteomes" id="UP001302257">
    <property type="component" value="Chromosome"/>
</dbReference>
<evidence type="ECO:0000256" key="3">
    <source>
        <dbReference type="ARBA" id="ARBA00022475"/>
    </source>
</evidence>
<proteinExistence type="inferred from homology"/>
<dbReference type="InterPro" id="IPR050166">
    <property type="entry name" value="ABC_transporter_ATP-bind"/>
</dbReference>